<dbReference type="Pfam" id="PF10057">
    <property type="entry name" value="MpsC"/>
    <property type="match status" value="2"/>
</dbReference>
<evidence type="ECO:0000313" key="2">
    <source>
        <dbReference type="EMBL" id="RKL66319.1"/>
    </source>
</evidence>
<name>A0A3A9K1U3_9BACI</name>
<dbReference type="OrthoDB" id="2677857at2"/>
<protein>
    <recommendedName>
        <fullName evidence="1">Na+-translocating membrane potential-generating system MpsC domain-containing protein</fullName>
    </recommendedName>
</protein>
<proteinExistence type="predicted"/>
<dbReference type="EMBL" id="PDOE01000007">
    <property type="protein sequence ID" value="RKL66319.1"/>
    <property type="molecule type" value="Genomic_DNA"/>
</dbReference>
<organism evidence="2 3">
    <name type="scientific">Salipaludibacillus neizhouensis</name>
    <dbReference type="NCBI Taxonomy" id="885475"/>
    <lineage>
        <taxon>Bacteria</taxon>
        <taxon>Bacillati</taxon>
        <taxon>Bacillota</taxon>
        <taxon>Bacilli</taxon>
        <taxon>Bacillales</taxon>
        <taxon>Bacillaceae</taxon>
    </lineage>
</organism>
<keyword evidence="3" id="KW-1185">Reference proteome</keyword>
<dbReference type="Proteomes" id="UP000281498">
    <property type="component" value="Unassembled WGS sequence"/>
</dbReference>
<accession>A0A3A9K1U3</accession>
<reference evidence="2 3" key="1">
    <citation type="submission" date="2017-10" db="EMBL/GenBank/DDBJ databases">
        <title>Bacillus sp. nov., a halophilic bacterium isolated from a Keqin Lake.</title>
        <authorList>
            <person name="Wang H."/>
        </authorList>
    </citation>
    <scope>NUCLEOTIDE SEQUENCE [LARGE SCALE GENOMIC DNA]</scope>
    <source>
        <strain evidence="2 3">KCTC 13187</strain>
    </source>
</reference>
<feature type="domain" description="Na+-translocating membrane potential-generating system MpsC" evidence="1">
    <location>
        <begin position="134"/>
        <end position="231"/>
    </location>
</feature>
<evidence type="ECO:0000259" key="1">
    <source>
        <dbReference type="Pfam" id="PF10057"/>
    </source>
</evidence>
<evidence type="ECO:0000313" key="3">
    <source>
        <dbReference type="Proteomes" id="UP000281498"/>
    </source>
</evidence>
<feature type="domain" description="Na+-translocating membrane potential-generating system MpsC" evidence="1">
    <location>
        <begin position="11"/>
        <end position="114"/>
    </location>
</feature>
<dbReference type="RefSeq" id="WP_110939101.1">
    <property type="nucleotide sequence ID" value="NZ_KZ614148.1"/>
</dbReference>
<dbReference type="AlphaFoldDB" id="A0A3A9K1U3"/>
<comment type="caution">
    <text evidence="2">The sequence shown here is derived from an EMBL/GenBank/DDBJ whole genome shotgun (WGS) entry which is preliminary data.</text>
</comment>
<sequence length="233" mass="26947">MVEKNEELEVKNKQKEVSSSVSKELRDHFGRGPESVFVSLTPCVVVIHIRNFLSPIESVVMKQEGLKGVESLREILMKSVLPEIKTKISASFDIKDFEFFYDWNIDQKSGMIIGIHWDKIDRQEIEKSFYGAMNQEIRKISETAEKQPEHVFTYQVNPRTIISGREGILIRIEKELISLGSGETLQIAKRRLEKRLLNEGEFNKILGVSVQDIFVHWDFESDKSIIVFITDPF</sequence>
<dbReference type="InterPro" id="IPR018745">
    <property type="entry name" value="MpsC"/>
</dbReference>
<gene>
    <name evidence="2" type="ORF">CR203_15615</name>
</gene>